<dbReference type="EMBL" id="BARU01010173">
    <property type="protein sequence ID" value="GAH45646.1"/>
    <property type="molecule type" value="Genomic_DNA"/>
</dbReference>
<protein>
    <submittedName>
        <fullName evidence="1">Uncharacterized protein</fullName>
    </submittedName>
</protein>
<evidence type="ECO:0000313" key="1">
    <source>
        <dbReference type="EMBL" id="GAH45646.1"/>
    </source>
</evidence>
<reference evidence="1" key="1">
    <citation type="journal article" date="2014" name="Front. Microbiol.">
        <title>High frequency of phylogenetically diverse reductive dehalogenase-homologous genes in deep subseafloor sedimentary metagenomes.</title>
        <authorList>
            <person name="Kawai M."/>
            <person name="Futagami T."/>
            <person name="Toyoda A."/>
            <person name="Takaki Y."/>
            <person name="Nishi S."/>
            <person name="Hori S."/>
            <person name="Arai W."/>
            <person name="Tsubouchi T."/>
            <person name="Morono Y."/>
            <person name="Uchiyama I."/>
            <person name="Ito T."/>
            <person name="Fujiyama A."/>
            <person name="Inagaki F."/>
            <person name="Takami H."/>
        </authorList>
    </citation>
    <scope>NUCLEOTIDE SEQUENCE</scope>
    <source>
        <strain evidence="1">Expedition CK06-06</strain>
    </source>
</reference>
<sequence>MKTLMNICRNFGNERCRIEINTPTPGHHSKTEEEIPIDLGKKELNKLCRNCKLFHPKECPNCNSTDIKENVTKVELEGKEIITNLSFICENCGGEFLGLTYIISKKQIFK</sequence>
<organism evidence="1">
    <name type="scientific">marine sediment metagenome</name>
    <dbReference type="NCBI Taxonomy" id="412755"/>
    <lineage>
        <taxon>unclassified sequences</taxon>
        <taxon>metagenomes</taxon>
        <taxon>ecological metagenomes</taxon>
    </lineage>
</organism>
<name>X1FJ06_9ZZZZ</name>
<accession>X1FJ06</accession>
<dbReference type="AlphaFoldDB" id="X1FJ06"/>
<gene>
    <name evidence="1" type="ORF">S03H2_19474</name>
</gene>
<comment type="caution">
    <text evidence="1">The sequence shown here is derived from an EMBL/GenBank/DDBJ whole genome shotgun (WGS) entry which is preliminary data.</text>
</comment>
<proteinExistence type="predicted"/>